<reference evidence="2 3" key="1">
    <citation type="journal article" date="2009" name="PLoS ONE">
        <title>Complete genome sequence of the aerobic CO-oxidizing thermophile Thermomicrobium roseum.</title>
        <authorList>
            <person name="Wu D."/>
            <person name="Raymond J."/>
            <person name="Wu M."/>
            <person name="Chatterji S."/>
            <person name="Ren Q."/>
            <person name="Graham J.E."/>
            <person name="Bryant D.A."/>
            <person name="Robb F."/>
            <person name="Colman A."/>
            <person name="Tallon L.J."/>
            <person name="Badger J.H."/>
            <person name="Madupu R."/>
            <person name="Ward N.L."/>
            <person name="Eisen J.A."/>
        </authorList>
    </citation>
    <scope>NUCLEOTIDE SEQUENCE [LARGE SCALE GENOMIC DNA]</scope>
    <source>
        <strain evidence="3">ATCC 27502 / DSM 5159 / P-2</strain>
        <plasmid evidence="2">unnamed</plasmid>
    </source>
</reference>
<dbReference type="KEGG" id="tro:trd_A0755"/>
<name>B9L4P1_THERP</name>
<feature type="region of interest" description="Disordered" evidence="1">
    <location>
        <begin position="1"/>
        <end position="53"/>
    </location>
</feature>
<protein>
    <submittedName>
        <fullName evidence="2">Uncharacterized protein</fullName>
    </submittedName>
</protein>
<dbReference type="Proteomes" id="UP000000447">
    <property type="component" value="Plasmid unnamed"/>
</dbReference>
<sequence length="53" mass="5535">MRQNATSRELESAAVQAGALSERKHPGTGAGRGSTGLPPVDDTRDDACVGQRR</sequence>
<evidence type="ECO:0000256" key="1">
    <source>
        <dbReference type="SAM" id="MobiDB-lite"/>
    </source>
</evidence>
<dbReference type="HOGENOM" id="CLU_3067203_0_0_0"/>
<keyword evidence="2" id="KW-0614">Plasmid</keyword>
<organism evidence="2 3">
    <name type="scientific">Thermomicrobium roseum (strain ATCC 27502 / DSM 5159 / P-2)</name>
    <dbReference type="NCBI Taxonomy" id="309801"/>
    <lineage>
        <taxon>Bacteria</taxon>
        <taxon>Pseudomonadati</taxon>
        <taxon>Thermomicrobiota</taxon>
        <taxon>Thermomicrobia</taxon>
        <taxon>Thermomicrobiales</taxon>
        <taxon>Thermomicrobiaceae</taxon>
        <taxon>Thermomicrobium</taxon>
    </lineage>
</organism>
<dbReference type="AlphaFoldDB" id="B9L4P1"/>
<accession>B9L4P1</accession>
<proteinExistence type="predicted"/>
<geneLocation type="plasmid" evidence="3">
    <name>Tros</name>
</geneLocation>
<evidence type="ECO:0000313" key="2">
    <source>
        <dbReference type="EMBL" id="ACM07308.1"/>
    </source>
</evidence>
<evidence type="ECO:0000313" key="3">
    <source>
        <dbReference type="Proteomes" id="UP000000447"/>
    </source>
</evidence>
<keyword evidence="3" id="KW-1185">Reference proteome</keyword>
<gene>
    <name evidence="2" type="ordered locus">trd_A0755</name>
</gene>
<dbReference type="EMBL" id="CP001276">
    <property type="protein sequence ID" value="ACM07308.1"/>
    <property type="molecule type" value="Genomic_DNA"/>
</dbReference>